<dbReference type="PANTHER" id="PTHR33376">
    <property type="match status" value="1"/>
</dbReference>
<gene>
    <name evidence="6" type="ORF">HBA54_07845</name>
</gene>
<evidence type="ECO:0000256" key="5">
    <source>
        <dbReference type="SAM" id="SignalP"/>
    </source>
</evidence>
<evidence type="ECO:0000256" key="4">
    <source>
        <dbReference type="ARBA" id="ARBA00022729"/>
    </source>
</evidence>
<dbReference type="InterPro" id="IPR004682">
    <property type="entry name" value="TRAP_DctP"/>
</dbReference>
<dbReference type="Proteomes" id="UP000761264">
    <property type="component" value="Unassembled WGS sequence"/>
</dbReference>
<dbReference type="NCBIfam" id="TIGR00787">
    <property type="entry name" value="dctP"/>
    <property type="match status" value="1"/>
</dbReference>
<dbReference type="PIRSF" id="PIRSF006470">
    <property type="entry name" value="DctB"/>
    <property type="match status" value="1"/>
</dbReference>
<keyword evidence="7" id="KW-1185">Reference proteome</keyword>
<dbReference type="Gene3D" id="3.40.190.170">
    <property type="entry name" value="Bacterial extracellular solute-binding protein, family 7"/>
    <property type="match status" value="1"/>
</dbReference>
<dbReference type="RefSeq" id="WP_167223184.1">
    <property type="nucleotide sequence ID" value="NZ_JAAQPH010000005.1"/>
</dbReference>
<dbReference type="InterPro" id="IPR038404">
    <property type="entry name" value="TRAP_DctP_sf"/>
</dbReference>
<evidence type="ECO:0000313" key="6">
    <source>
        <dbReference type="EMBL" id="NIA68503.1"/>
    </source>
</evidence>
<evidence type="ECO:0000256" key="1">
    <source>
        <dbReference type="ARBA" id="ARBA00004196"/>
    </source>
</evidence>
<comment type="similarity">
    <text evidence="2">Belongs to the bacterial solute-binding protein 7 family.</text>
</comment>
<dbReference type="InterPro" id="IPR018389">
    <property type="entry name" value="DctP_fam"/>
</dbReference>
<evidence type="ECO:0000256" key="2">
    <source>
        <dbReference type="ARBA" id="ARBA00009023"/>
    </source>
</evidence>
<organism evidence="6 7">
    <name type="scientific">Pelagibius litoralis</name>
    <dbReference type="NCBI Taxonomy" id="374515"/>
    <lineage>
        <taxon>Bacteria</taxon>
        <taxon>Pseudomonadati</taxon>
        <taxon>Pseudomonadota</taxon>
        <taxon>Alphaproteobacteria</taxon>
        <taxon>Rhodospirillales</taxon>
        <taxon>Rhodovibrionaceae</taxon>
        <taxon>Pelagibius</taxon>
    </lineage>
</organism>
<evidence type="ECO:0000313" key="7">
    <source>
        <dbReference type="Proteomes" id="UP000761264"/>
    </source>
</evidence>
<keyword evidence="4 5" id="KW-0732">Signal</keyword>
<feature type="chain" id="PRO_5037086238" evidence="5">
    <location>
        <begin position="33"/>
        <end position="334"/>
    </location>
</feature>
<feature type="signal peptide" evidence="5">
    <location>
        <begin position="1"/>
        <end position="32"/>
    </location>
</feature>
<dbReference type="NCBIfam" id="NF037995">
    <property type="entry name" value="TRAP_S1"/>
    <property type="match status" value="1"/>
</dbReference>
<proteinExistence type="inferred from homology"/>
<dbReference type="AlphaFoldDB" id="A0A967CBP5"/>
<sequence length="334" mass="36295">MKPLKLFGPKSLCWGAAALALVTVINAAPAQAEEEIIFGISAPAGSLQQLTSAEFTRLANKRLAGKATVKLFDSAQLGKDKELMQKLKLGSVHIALPSSIMSSVADEFALFDMPFLVKDRAHLARIENEVFWSDVAPTAEAKGYQVLALWENGIRHISNNLRPINTPADLKGAKIRTPKSKWRVKMFTEWGANPTPMSFSEVFVALQTGVIEGQENPYTNIWSAKLSEVQKYLSVTGHVYSPAYPTMGKAVYDKMDPAIRDVLEQTARDVAVWARFTGAAGDADFQEKLVTAGMTMNVADRASFVSASKPIYAEFASEVPAGQDLIDAALALAE</sequence>
<dbReference type="CDD" id="cd13603">
    <property type="entry name" value="PBP2_TRAP_Siap_TeaA_like"/>
    <property type="match status" value="1"/>
</dbReference>
<keyword evidence="3" id="KW-0813">Transport</keyword>
<protein>
    <submittedName>
        <fullName evidence="6">TRAP transporter substrate-binding protein</fullName>
    </submittedName>
</protein>
<comment type="subcellular location">
    <subcellularLocation>
        <location evidence="1">Cell envelope</location>
    </subcellularLocation>
</comment>
<accession>A0A967CBP5</accession>
<dbReference type="GO" id="GO:0055085">
    <property type="term" value="P:transmembrane transport"/>
    <property type="evidence" value="ECO:0007669"/>
    <property type="project" value="InterPro"/>
</dbReference>
<name>A0A967CBP5_9PROT</name>
<dbReference type="Pfam" id="PF03480">
    <property type="entry name" value="DctP"/>
    <property type="match status" value="1"/>
</dbReference>
<comment type="caution">
    <text evidence="6">The sequence shown here is derived from an EMBL/GenBank/DDBJ whole genome shotgun (WGS) entry which is preliminary data.</text>
</comment>
<dbReference type="GO" id="GO:0030288">
    <property type="term" value="C:outer membrane-bounded periplasmic space"/>
    <property type="evidence" value="ECO:0007669"/>
    <property type="project" value="InterPro"/>
</dbReference>
<reference evidence="6" key="1">
    <citation type="submission" date="2020-03" db="EMBL/GenBank/DDBJ databases">
        <title>Genome of Pelagibius litoralis DSM 21314T.</title>
        <authorList>
            <person name="Wang G."/>
        </authorList>
    </citation>
    <scope>NUCLEOTIDE SEQUENCE</scope>
    <source>
        <strain evidence="6">DSM 21314</strain>
    </source>
</reference>
<evidence type="ECO:0000256" key="3">
    <source>
        <dbReference type="ARBA" id="ARBA00022448"/>
    </source>
</evidence>
<dbReference type="PANTHER" id="PTHR33376:SF4">
    <property type="entry name" value="SIALIC ACID-BINDING PERIPLASMIC PROTEIN SIAP"/>
    <property type="match status" value="1"/>
</dbReference>
<dbReference type="EMBL" id="JAAQPH010000005">
    <property type="protein sequence ID" value="NIA68503.1"/>
    <property type="molecule type" value="Genomic_DNA"/>
</dbReference>